<evidence type="ECO:0000256" key="4">
    <source>
        <dbReference type="ARBA" id="ARBA00023136"/>
    </source>
</evidence>
<accession>A0A3G1KLY1</accession>
<gene>
    <name evidence="7" type="ORF">DCMF_00255</name>
</gene>
<dbReference type="GO" id="GO:0006465">
    <property type="term" value="P:signal peptide processing"/>
    <property type="evidence" value="ECO:0007669"/>
    <property type="project" value="UniProtKB-UniRule"/>
</dbReference>
<reference evidence="7 8" key="1">
    <citation type="submission" date="2016-10" db="EMBL/GenBank/DDBJ databases">
        <title>Complete Genome Sequence of Peptococcaceae strain DCMF.</title>
        <authorList>
            <person name="Edwards R.J."/>
            <person name="Holland S.I."/>
            <person name="Deshpande N.P."/>
            <person name="Wong Y.K."/>
            <person name="Ertan H."/>
            <person name="Manefield M."/>
            <person name="Russell T.L."/>
            <person name="Lee M.J."/>
        </authorList>
    </citation>
    <scope>NUCLEOTIDE SEQUENCE [LARGE SCALE GENOMIC DNA]</scope>
    <source>
        <strain evidence="7 8">DCMF</strain>
    </source>
</reference>
<protein>
    <recommendedName>
        <fullName evidence="5">Signal peptidase I</fullName>
        <ecNumber evidence="5">3.4.21.89</ecNumber>
    </recommendedName>
</protein>
<name>A0A3G1KLY1_FORW1</name>
<feature type="transmembrane region" description="Helical" evidence="6">
    <location>
        <begin position="135"/>
        <end position="159"/>
    </location>
</feature>
<dbReference type="InterPro" id="IPR036286">
    <property type="entry name" value="LexA/Signal_pep-like_sf"/>
</dbReference>
<dbReference type="GO" id="GO:0004252">
    <property type="term" value="F:serine-type endopeptidase activity"/>
    <property type="evidence" value="ECO:0007669"/>
    <property type="project" value="UniProtKB-UniRule"/>
</dbReference>
<dbReference type="Gene3D" id="2.10.109.10">
    <property type="entry name" value="Umud Fragment, subunit A"/>
    <property type="match status" value="1"/>
</dbReference>
<dbReference type="AlphaFoldDB" id="A0A3G1KLY1"/>
<dbReference type="EC" id="3.4.21.89" evidence="5"/>
<dbReference type="Proteomes" id="UP000323521">
    <property type="component" value="Chromosome"/>
</dbReference>
<dbReference type="PANTHER" id="PTHR10806:SF6">
    <property type="entry name" value="SIGNAL PEPTIDASE COMPLEX CATALYTIC SUBUNIT SEC11"/>
    <property type="match status" value="1"/>
</dbReference>
<evidence type="ECO:0000256" key="5">
    <source>
        <dbReference type="NCBIfam" id="TIGR02228"/>
    </source>
</evidence>
<evidence type="ECO:0000256" key="3">
    <source>
        <dbReference type="ARBA" id="ARBA00022989"/>
    </source>
</evidence>
<evidence type="ECO:0000256" key="6">
    <source>
        <dbReference type="SAM" id="Phobius"/>
    </source>
</evidence>
<evidence type="ECO:0000313" key="8">
    <source>
        <dbReference type="Proteomes" id="UP000323521"/>
    </source>
</evidence>
<dbReference type="NCBIfam" id="TIGR02228">
    <property type="entry name" value="sigpep_I_arch"/>
    <property type="match status" value="1"/>
</dbReference>
<evidence type="ECO:0000313" key="7">
    <source>
        <dbReference type="EMBL" id="ATW23433.1"/>
    </source>
</evidence>
<dbReference type="GO" id="GO:0016020">
    <property type="term" value="C:membrane"/>
    <property type="evidence" value="ECO:0007669"/>
    <property type="project" value="UniProtKB-SubCell"/>
</dbReference>
<keyword evidence="3 6" id="KW-1133">Transmembrane helix</keyword>
<dbReference type="CDD" id="cd06530">
    <property type="entry name" value="S26_SPase_I"/>
    <property type="match status" value="1"/>
</dbReference>
<dbReference type="PRINTS" id="PR00728">
    <property type="entry name" value="SIGNALPTASE"/>
</dbReference>
<dbReference type="InterPro" id="IPR001733">
    <property type="entry name" value="Peptidase_S26B"/>
</dbReference>
<evidence type="ECO:0000256" key="1">
    <source>
        <dbReference type="ARBA" id="ARBA00004370"/>
    </source>
</evidence>
<dbReference type="KEGG" id="fwa:DCMF_00255"/>
<feature type="transmembrane region" description="Helical" evidence="6">
    <location>
        <begin position="12"/>
        <end position="33"/>
    </location>
</feature>
<dbReference type="EMBL" id="CP017634">
    <property type="protein sequence ID" value="ATW23433.1"/>
    <property type="molecule type" value="Genomic_DNA"/>
</dbReference>
<dbReference type="OrthoDB" id="1648066at2"/>
<dbReference type="PANTHER" id="PTHR10806">
    <property type="entry name" value="SIGNAL PEPTIDASE COMPLEX CATALYTIC SUBUNIT SEC11"/>
    <property type="match status" value="1"/>
</dbReference>
<dbReference type="GO" id="GO:0009003">
    <property type="term" value="F:signal peptidase activity"/>
    <property type="evidence" value="ECO:0007669"/>
    <property type="project" value="UniProtKB-EC"/>
</dbReference>
<sequence>MLPKYKKMLTTGFVYLTFGLLSLFILINLFLGINKAITHNPVPKVFGISPLIVMSGSMEPAIYPGDVVIIWEQAAEKYKIGDIVTYLVGQTPFTHRIVGEENGLFILKGDSNNTVDDTVSADRFEGKVLFTVPKIGVAIVFFKKPAGMAVLVMLLLLYINGGDLYKKVRGTVSK</sequence>
<dbReference type="SUPFAM" id="SSF51306">
    <property type="entry name" value="LexA/Signal peptidase"/>
    <property type="match status" value="1"/>
</dbReference>
<organism evidence="7 8">
    <name type="scientific">Formimonas warabiya</name>
    <dbReference type="NCBI Taxonomy" id="1761012"/>
    <lineage>
        <taxon>Bacteria</taxon>
        <taxon>Bacillati</taxon>
        <taxon>Bacillota</taxon>
        <taxon>Clostridia</taxon>
        <taxon>Eubacteriales</taxon>
        <taxon>Peptococcaceae</taxon>
        <taxon>Candidatus Formimonas</taxon>
    </lineage>
</organism>
<dbReference type="RefSeq" id="WP_148132572.1">
    <property type="nucleotide sequence ID" value="NZ_CP017634.1"/>
</dbReference>
<evidence type="ECO:0000256" key="2">
    <source>
        <dbReference type="ARBA" id="ARBA00022692"/>
    </source>
</evidence>
<dbReference type="InterPro" id="IPR019533">
    <property type="entry name" value="Peptidase_S26"/>
</dbReference>
<comment type="subcellular location">
    <subcellularLocation>
        <location evidence="1">Membrane</location>
    </subcellularLocation>
</comment>
<keyword evidence="2 6" id="KW-0812">Transmembrane</keyword>
<keyword evidence="4 6" id="KW-0472">Membrane</keyword>
<keyword evidence="8" id="KW-1185">Reference proteome</keyword>
<proteinExistence type="predicted"/>